<evidence type="ECO:0000259" key="4">
    <source>
        <dbReference type="Pfam" id="PF10187"/>
    </source>
</evidence>
<reference evidence="5 6" key="2">
    <citation type="journal article" date="2008" name="Nature">
        <title>The Phaeodactylum genome reveals the evolutionary history of diatom genomes.</title>
        <authorList>
            <person name="Bowler C."/>
            <person name="Allen A.E."/>
            <person name="Badger J.H."/>
            <person name="Grimwood J."/>
            <person name="Jabbari K."/>
            <person name="Kuo A."/>
            <person name="Maheswari U."/>
            <person name="Martens C."/>
            <person name="Maumus F."/>
            <person name="Otillar R.P."/>
            <person name="Rayko E."/>
            <person name="Salamov A."/>
            <person name="Vandepoele K."/>
            <person name="Beszteri B."/>
            <person name="Gruber A."/>
            <person name="Heijde M."/>
            <person name="Katinka M."/>
            <person name="Mock T."/>
            <person name="Valentin K."/>
            <person name="Verret F."/>
            <person name="Berges J.A."/>
            <person name="Brownlee C."/>
            <person name="Cadoret J.P."/>
            <person name="Chiovitti A."/>
            <person name="Choi C.J."/>
            <person name="Coesel S."/>
            <person name="De Martino A."/>
            <person name="Detter J.C."/>
            <person name="Durkin C."/>
            <person name="Falciatore A."/>
            <person name="Fournet J."/>
            <person name="Haruta M."/>
            <person name="Huysman M.J."/>
            <person name="Jenkins B.D."/>
            <person name="Jiroutova K."/>
            <person name="Jorgensen R.E."/>
            <person name="Joubert Y."/>
            <person name="Kaplan A."/>
            <person name="Kroger N."/>
            <person name="Kroth P.G."/>
            <person name="La Roche J."/>
            <person name="Lindquist E."/>
            <person name="Lommer M."/>
            <person name="Martin-Jezequel V."/>
            <person name="Lopez P.J."/>
            <person name="Lucas S."/>
            <person name="Mangogna M."/>
            <person name="McGinnis K."/>
            <person name="Medlin L.K."/>
            <person name="Montsant A."/>
            <person name="Oudot-Le Secq M.P."/>
            <person name="Napoli C."/>
            <person name="Obornik M."/>
            <person name="Parker M.S."/>
            <person name="Petit J.L."/>
            <person name="Porcel B.M."/>
            <person name="Poulsen N."/>
            <person name="Robison M."/>
            <person name="Rychlewski L."/>
            <person name="Rynearson T.A."/>
            <person name="Schmutz J."/>
            <person name="Shapiro H."/>
            <person name="Siaut M."/>
            <person name="Stanley M."/>
            <person name="Sussman M.R."/>
            <person name="Taylor A.R."/>
            <person name="Vardi A."/>
            <person name="von Dassow P."/>
            <person name="Vyverman W."/>
            <person name="Willis A."/>
            <person name="Wyrwicz L.S."/>
            <person name="Rokhsar D.S."/>
            <person name="Weissenbach J."/>
            <person name="Armbrust E.V."/>
            <person name="Green B.R."/>
            <person name="Van de Peer Y."/>
            <person name="Grigoriev I.V."/>
        </authorList>
    </citation>
    <scope>NUCLEOTIDE SEQUENCE [LARGE SCALE GENOMIC DNA]</scope>
    <source>
        <strain evidence="5 6">CCMP1335</strain>
    </source>
</reference>
<dbReference type="PANTHER" id="PTHR13495:SF0">
    <property type="entry name" value="PSME3-INTERACTING PROTEIN"/>
    <property type="match status" value="1"/>
</dbReference>
<dbReference type="eggNOG" id="ENOG502QYU6">
    <property type="taxonomic scope" value="Eukaryota"/>
</dbReference>
<dbReference type="GeneID" id="7447897"/>
<evidence type="ECO:0000313" key="5">
    <source>
        <dbReference type="EMBL" id="EED89388.1"/>
    </source>
</evidence>
<organism evidence="5 6">
    <name type="scientific">Thalassiosira pseudonana</name>
    <name type="common">Marine diatom</name>
    <name type="synonym">Cyclotella nana</name>
    <dbReference type="NCBI Taxonomy" id="35128"/>
    <lineage>
        <taxon>Eukaryota</taxon>
        <taxon>Sar</taxon>
        <taxon>Stramenopiles</taxon>
        <taxon>Ochrophyta</taxon>
        <taxon>Bacillariophyta</taxon>
        <taxon>Coscinodiscophyceae</taxon>
        <taxon>Thalassiosirophycidae</taxon>
        <taxon>Thalassiosirales</taxon>
        <taxon>Thalassiosiraceae</taxon>
        <taxon>Thalassiosira</taxon>
    </lineage>
</organism>
<comment type="subcellular location">
    <subcellularLocation>
        <location evidence="1">Nucleus</location>
    </subcellularLocation>
</comment>
<reference evidence="5 6" key="1">
    <citation type="journal article" date="2004" name="Science">
        <title>The genome of the diatom Thalassiosira pseudonana: ecology, evolution, and metabolism.</title>
        <authorList>
            <person name="Armbrust E.V."/>
            <person name="Berges J.A."/>
            <person name="Bowler C."/>
            <person name="Green B.R."/>
            <person name="Martinez D."/>
            <person name="Putnam N.H."/>
            <person name="Zhou S."/>
            <person name="Allen A.E."/>
            <person name="Apt K.E."/>
            <person name="Bechner M."/>
            <person name="Brzezinski M.A."/>
            <person name="Chaal B.K."/>
            <person name="Chiovitti A."/>
            <person name="Davis A.K."/>
            <person name="Demarest M.S."/>
            <person name="Detter J.C."/>
            <person name="Glavina T."/>
            <person name="Goodstein D."/>
            <person name="Hadi M.Z."/>
            <person name="Hellsten U."/>
            <person name="Hildebrand M."/>
            <person name="Jenkins B.D."/>
            <person name="Jurka J."/>
            <person name="Kapitonov V.V."/>
            <person name="Kroger N."/>
            <person name="Lau W.W."/>
            <person name="Lane T.W."/>
            <person name="Larimer F.W."/>
            <person name="Lippmeier J.C."/>
            <person name="Lucas S."/>
            <person name="Medina M."/>
            <person name="Montsant A."/>
            <person name="Obornik M."/>
            <person name="Parker M.S."/>
            <person name="Palenik B."/>
            <person name="Pazour G.J."/>
            <person name="Richardson P.M."/>
            <person name="Rynearson T.A."/>
            <person name="Saito M.A."/>
            <person name="Schwartz D.C."/>
            <person name="Thamatrakoln K."/>
            <person name="Valentin K."/>
            <person name="Vardi A."/>
            <person name="Wilkerson F.P."/>
            <person name="Rokhsar D.S."/>
        </authorList>
    </citation>
    <scope>NUCLEOTIDE SEQUENCE [LARGE SCALE GENOMIC DNA]</scope>
    <source>
        <strain evidence="5 6">CCMP1335</strain>
    </source>
</reference>
<dbReference type="InterPro" id="IPR019331">
    <property type="entry name" value="FAM192A/Fyv6_N"/>
</dbReference>
<evidence type="ECO:0000313" key="6">
    <source>
        <dbReference type="Proteomes" id="UP000001449"/>
    </source>
</evidence>
<name>B8CBV8_THAPS</name>
<dbReference type="RefSeq" id="XP_002293652.1">
    <property type="nucleotide sequence ID" value="XM_002293616.1"/>
</dbReference>
<evidence type="ECO:0000256" key="3">
    <source>
        <dbReference type="SAM" id="MobiDB-lite"/>
    </source>
</evidence>
<dbReference type="HOGENOM" id="CLU_1430723_0_0_1"/>
<gene>
    <name evidence="5" type="ORF">THAPSDRAFT_24734</name>
</gene>
<keyword evidence="2" id="KW-0539">Nucleus</keyword>
<sequence length="190" mass="21085">MSLNFVKSAVLSSTDGVSHNEETTINNAETTSLRKNATHQPLFEQLRANKEAEQEKNDEFQKSLRGTRALDEEDCAHLDSVERVREERENEVRSGIEREVALFRAARVDRGLTVTINEEGGVGGGDRGEGAVETEGDTTEKKNKIIPAKKAMVPKFTIKKKRKQAPTTTDKTKQNADNADDTDNEVKSRG</sequence>
<feature type="region of interest" description="Disordered" evidence="3">
    <location>
        <begin position="118"/>
        <end position="190"/>
    </location>
</feature>
<dbReference type="PANTHER" id="PTHR13495">
    <property type="entry name" value="NEFA-INTERACTING NUCLEAR PROTEIN NIP30"/>
    <property type="match status" value="1"/>
</dbReference>
<dbReference type="InterPro" id="IPR039845">
    <property type="entry name" value="FAM192A"/>
</dbReference>
<dbReference type="EMBL" id="CM000648">
    <property type="protein sequence ID" value="EED89388.1"/>
    <property type="molecule type" value="Genomic_DNA"/>
</dbReference>
<feature type="domain" description="FAM192A/Fyv6 N-terminal" evidence="4">
    <location>
        <begin position="5"/>
        <end position="104"/>
    </location>
</feature>
<evidence type="ECO:0000256" key="1">
    <source>
        <dbReference type="ARBA" id="ARBA00004123"/>
    </source>
</evidence>
<protein>
    <recommendedName>
        <fullName evidence="4">FAM192A/Fyv6 N-terminal domain-containing protein</fullName>
    </recommendedName>
</protein>
<dbReference type="Pfam" id="PF10187">
    <property type="entry name" value="FAM192A_Fyv6_N"/>
    <property type="match status" value="1"/>
</dbReference>
<accession>B8CBV8</accession>
<dbReference type="GO" id="GO:0005634">
    <property type="term" value="C:nucleus"/>
    <property type="evidence" value="ECO:0000318"/>
    <property type="project" value="GO_Central"/>
</dbReference>
<dbReference type="InParanoid" id="B8CBV8"/>
<dbReference type="KEGG" id="tps:THAPSDRAFT_24734"/>
<dbReference type="AlphaFoldDB" id="B8CBV8"/>
<dbReference type="Proteomes" id="UP000001449">
    <property type="component" value="Chromosome 13"/>
</dbReference>
<evidence type="ECO:0000256" key="2">
    <source>
        <dbReference type="ARBA" id="ARBA00023242"/>
    </source>
</evidence>
<dbReference type="PaxDb" id="35128-Thaps24734"/>
<keyword evidence="6" id="KW-1185">Reference proteome</keyword>
<proteinExistence type="predicted"/>